<reference evidence="2 3" key="1">
    <citation type="submission" date="2018-11" db="EMBL/GenBank/DDBJ databases">
        <authorList>
            <consortium name="Pathogen Informatics"/>
        </authorList>
    </citation>
    <scope>NUCLEOTIDE SEQUENCE [LARGE SCALE GENOMIC DNA]</scope>
</reference>
<accession>A0A3P7E0Q3</accession>
<dbReference type="InParanoid" id="A0A3P7E0Q3"/>
<evidence type="ECO:0000313" key="3">
    <source>
        <dbReference type="Proteomes" id="UP000270924"/>
    </source>
</evidence>
<dbReference type="AlphaFoldDB" id="A0A3P7E0Q3"/>
<feature type="compositionally biased region" description="Basic and acidic residues" evidence="1">
    <location>
        <begin position="15"/>
        <end position="24"/>
    </location>
</feature>
<dbReference type="Proteomes" id="UP000270924">
    <property type="component" value="Unassembled WGS sequence"/>
</dbReference>
<gene>
    <name evidence="2" type="ORF">WBA_LOCUS8569</name>
</gene>
<feature type="region of interest" description="Disordered" evidence="1">
    <location>
        <begin position="1"/>
        <end position="25"/>
    </location>
</feature>
<dbReference type="EMBL" id="UYWW01007293">
    <property type="protein sequence ID" value="VDM15183.1"/>
    <property type="molecule type" value="Genomic_DNA"/>
</dbReference>
<name>A0A3P7E0Q3_WUCBA</name>
<evidence type="ECO:0000256" key="1">
    <source>
        <dbReference type="SAM" id="MobiDB-lite"/>
    </source>
</evidence>
<keyword evidence="3" id="KW-1185">Reference proteome</keyword>
<sequence length="76" mass="8683">MWSAGRTQQLANQRGTEKRQRIFGRDAAGSELHKIKDKGNSYRRSRSTLFPFVSCLMSGAPICSRVQFMYVRVQSV</sequence>
<feature type="compositionally biased region" description="Polar residues" evidence="1">
    <location>
        <begin position="1"/>
        <end position="14"/>
    </location>
</feature>
<proteinExistence type="predicted"/>
<evidence type="ECO:0000313" key="2">
    <source>
        <dbReference type="EMBL" id="VDM15183.1"/>
    </source>
</evidence>
<organism evidence="2 3">
    <name type="scientific">Wuchereria bancrofti</name>
    <dbReference type="NCBI Taxonomy" id="6293"/>
    <lineage>
        <taxon>Eukaryota</taxon>
        <taxon>Metazoa</taxon>
        <taxon>Ecdysozoa</taxon>
        <taxon>Nematoda</taxon>
        <taxon>Chromadorea</taxon>
        <taxon>Rhabditida</taxon>
        <taxon>Spirurina</taxon>
        <taxon>Spiruromorpha</taxon>
        <taxon>Filarioidea</taxon>
        <taxon>Onchocercidae</taxon>
        <taxon>Wuchereria</taxon>
    </lineage>
</organism>
<protein>
    <submittedName>
        <fullName evidence="2">Uncharacterized protein</fullName>
    </submittedName>
</protein>